<dbReference type="PANTHER" id="PTHR11595">
    <property type="entry name" value="EF-HAND AND COILED-COIL DOMAIN-CONTAINING FAMILY MEMBER"/>
    <property type="match status" value="1"/>
</dbReference>
<dbReference type="STRING" id="6313.A0A0K0CTM8"/>
<dbReference type="InterPro" id="IPR001326">
    <property type="entry name" value="Transl_elong_EF1B_B/D_CS"/>
</dbReference>
<evidence type="ECO:0000256" key="4">
    <source>
        <dbReference type="SAM" id="Coils"/>
    </source>
</evidence>
<dbReference type="FunFam" id="3.30.70.60:FF:000001">
    <property type="entry name" value="Elongation factor 1-beta 1 like"/>
    <property type="match status" value="1"/>
</dbReference>
<protein>
    <submittedName>
        <fullName evidence="9">Elongation factor 1-beta</fullName>
    </submittedName>
</protein>
<dbReference type="GO" id="GO:0005829">
    <property type="term" value="C:cytosol"/>
    <property type="evidence" value="ECO:0007669"/>
    <property type="project" value="TreeGrafter"/>
</dbReference>
<dbReference type="SUPFAM" id="SSF54984">
    <property type="entry name" value="eEF-1beta-like"/>
    <property type="match status" value="1"/>
</dbReference>
<dbReference type="Gene3D" id="3.30.70.60">
    <property type="match status" value="1"/>
</dbReference>
<evidence type="ECO:0000256" key="3">
    <source>
        <dbReference type="ARBA" id="ARBA00022917"/>
    </source>
</evidence>
<dbReference type="InterPro" id="IPR049720">
    <property type="entry name" value="EF1B_bsu/dsu"/>
</dbReference>
<accession>A0A0K0CTM8</accession>
<reference evidence="8" key="1">
    <citation type="submission" date="2012-09" db="EMBL/GenBank/DDBJ databases">
        <authorList>
            <person name="Martin A.A."/>
        </authorList>
    </citation>
    <scope>NUCLEOTIDE SEQUENCE</scope>
</reference>
<comment type="similarity">
    <text evidence="1">Belongs to the EF-1-beta/EF-1-delta family.</text>
</comment>
<feature type="domain" description="Translation elongation factor EF1B beta/delta subunit guanine nucleotide exchange" evidence="6">
    <location>
        <begin position="231"/>
        <end position="318"/>
    </location>
</feature>
<evidence type="ECO:0000256" key="5">
    <source>
        <dbReference type="SAM" id="MobiDB-lite"/>
    </source>
</evidence>
<feature type="coiled-coil region" evidence="4">
    <location>
        <begin position="113"/>
        <end position="154"/>
    </location>
</feature>
<evidence type="ECO:0000256" key="1">
    <source>
        <dbReference type="ARBA" id="ARBA00007411"/>
    </source>
</evidence>
<dbReference type="PROSITE" id="PS00824">
    <property type="entry name" value="EF1BD_1"/>
    <property type="match status" value="1"/>
</dbReference>
<keyword evidence="2" id="KW-0251">Elongation factor</keyword>
<dbReference type="Proteomes" id="UP000035642">
    <property type="component" value="Unassembled WGS sequence"/>
</dbReference>
<keyword evidence="8" id="KW-1185">Reference proteome</keyword>
<name>A0A0K0CTM8_ANGCA</name>
<keyword evidence="3" id="KW-0648">Protein biosynthesis</keyword>
<dbReference type="GO" id="GO:0005085">
    <property type="term" value="F:guanyl-nucleotide exchange factor activity"/>
    <property type="evidence" value="ECO:0007669"/>
    <property type="project" value="TreeGrafter"/>
</dbReference>
<evidence type="ECO:0000259" key="7">
    <source>
        <dbReference type="SMART" id="SM01182"/>
    </source>
</evidence>
<feature type="domain" description="Elongation factor 1 beta central acidic region eukaryote" evidence="7">
    <location>
        <begin position="168"/>
        <end position="193"/>
    </location>
</feature>
<dbReference type="InterPro" id="IPR014717">
    <property type="entry name" value="Transl_elong_EF1B/ribsomal_bS6"/>
</dbReference>
<proteinExistence type="inferred from homology"/>
<sequence>MAAVDGLLSEKCTFLDSNLALRAADEAYFGGRQVYTNVSPSTSRSHPRENDSEHGQGGSRGHGHKHARGKELVPKGDMHVMPKSDLHVAIQYAKDIVMKALTEASPSHGTVFDDSLHQEIKTLRKENEEIRKELEELRDAIEKFTRKQEGHIDDSAMKENSGDEDFDLFGSDDEDPEKAKIVEERLKAYHEKKSKKLLLSSHMFYCIVVNVIQIISVSNYCHDFKPGPIAKSSVILDVKPWDDDTNLKEMENLVRGIEMDGLVWGGSKFIPVGYGIKKLQIISVIEDDKVSVDDLVEKITGEFESHVQSVDIAAFNNI</sequence>
<dbReference type="AlphaFoldDB" id="A0A0K0CTM8"/>
<reference evidence="9" key="2">
    <citation type="submission" date="2017-02" db="UniProtKB">
        <authorList>
            <consortium name="WormBaseParasite"/>
        </authorList>
    </citation>
    <scope>IDENTIFICATION</scope>
</reference>
<evidence type="ECO:0000313" key="8">
    <source>
        <dbReference type="Proteomes" id="UP000035642"/>
    </source>
</evidence>
<evidence type="ECO:0000313" key="9">
    <source>
        <dbReference type="WBParaSite" id="ACAC_0000046401-mRNA-1"/>
    </source>
</evidence>
<dbReference type="InterPro" id="IPR036219">
    <property type="entry name" value="eEF-1beta-like_sf"/>
</dbReference>
<dbReference type="GO" id="GO:0005853">
    <property type="term" value="C:eukaryotic translation elongation factor 1 complex"/>
    <property type="evidence" value="ECO:0007669"/>
    <property type="project" value="InterPro"/>
</dbReference>
<evidence type="ECO:0000256" key="2">
    <source>
        <dbReference type="ARBA" id="ARBA00022768"/>
    </source>
</evidence>
<feature type="region of interest" description="Disordered" evidence="5">
    <location>
        <begin position="37"/>
        <end position="69"/>
    </location>
</feature>
<keyword evidence="4" id="KW-0175">Coiled coil</keyword>
<dbReference type="GO" id="GO:0003746">
    <property type="term" value="F:translation elongation factor activity"/>
    <property type="evidence" value="ECO:0007669"/>
    <property type="project" value="UniProtKB-KW"/>
</dbReference>
<organism evidence="8 9">
    <name type="scientific">Angiostrongylus cantonensis</name>
    <name type="common">Rat lungworm</name>
    <dbReference type="NCBI Taxonomy" id="6313"/>
    <lineage>
        <taxon>Eukaryota</taxon>
        <taxon>Metazoa</taxon>
        <taxon>Ecdysozoa</taxon>
        <taxon>Nematoda</taxon>
        <taxon>Chromadorea</taxon>
        <taxon>Rhabditida</taxon>
        <taxon>Rhabditina</taxon>
        <taxon>Rhabditomorpha</taxon>
        <taxon>Strongyloidea</taxon>
        <taxon>Metastrongylidae</taxon>
        <taxon>Angiostrongylus</taxon>
    </lineage>
</organism>
<dbReference type="SMART" id="SM00888">
    <property type="entry name" value="EF1_GNE"/>
    <property type="match status" value="1"/>
</dbReference>
<dbReference type="SMART" id="SM01182">
    <property type="entry name" value="EF-1_beta_acid"/>
    <property type="match status" value="1"/>
</dbReference>
<dbReference type="Pfam" id="PF00736">
    <property type="entry name" value="EF1_GNE"/>
    <property type="match status" value="1"/>
</dbReference>
<dbReference type="InterPro" id="IPR018940">
    <property type="entry name" value="EF-1_beta_acid_region_euk"/>
</dbReference>
<dbReference type="InterPro" id="IPR014038">
    <property type="entry name" value="EF1B_bsu/dsu_GNE"/>
</dbReference>
<dbReference type="CDD" id="cd00292">
    <property type="entry name" value="EF1B"/>
    <property type="match status" value="1"/>
</dbReference>
<dbReference type="PANTHER" id="PTHR11595:SF21">
    <property type="entry name" value="ELONGATION FACTOR 1-BETA"/>
    <property type="match status" value="1"/>
</dbReference>
<dbReference type="Pfam" id="PF10587">
    <property type="entry name" value="EF-1_beta_acid"/>
    <property type="match status" value="1"/>
</dbReference>
<evidence type="ECO:0000259" key="6">
    <source>
        <dbReference type="SMART" id="SM00888"/>
    </source>
</evidence>
<dbReference type="WBParaSite" id="ACAC_0000046401-mRNA-1">
    <property type="protein sequence ID" value="ACAC_0000046401-mRNA-1"/>
    <property type="gene ID" value="ACAC_0000046401"/>
</dbReference>